<feature type="domain" description="Protein kinase" evidence="2">
    <location>
        <begin position="196"/>
        <end position="276"/>
    </location>
</feature>
<proteinExistence type="predicted"/>
<protein>
    <recommendedName>
        <fullName evidence="2">Protein kinase domain-containing protein</fullName>
    </recommendedName>
</protein>
<dbReference type="Proteomes" id="UP001470230">
    <property type="component" value="Unassembled WGS sequence"/>
</dbReference>
<sequence length="276" mass="32770">MIAYFDDFQSINVKNPITMTNQFFNETMKQFTFIYMTATNFSCYNYNKKEIQFKKLFIDKCKISGIQYFVICHDNILLIINYNDINLLDSFFEQNSDSKIYSLSTEVIDDLISNEKINKNKVKLIKNTFKSEIDSFCQSFYPKKGPISKIWKYIQPCIASYLIKKAYFNSKIDRIRNAIQILKSDHDEINITKDNYISLRSLGNGSSSSVNLIYHIEQKKVFALKNFIDDKEKEKLFEREQKNYPNMRHPFIAQFFGTYKYKDERAINLHIFSSIY</sequence>
<evidence type="ECO:0000259" key="2">
    <source>
        <dbReference type="PROSITE" id="PS50011"/>
    </source>
</evidence>
<accession>A0ABR2KN39</accession>
<dbReference type="EMBL" id="JAPFFF010000004">
    <property type="protein sequence ID" value="KAK8892246.1"/>
    <property type="molecule type" value="Genomic_DNA"/>
</dbReference>
<dbReference type="InterPro" id="IPR011009">
    <property type="entry name" value="Kinase-like_dom_sf"/>
</dbReference>
<dbReference type="PROSITE" id="PS50011">
    <property type="entry name" value="PROTEIN_KINASE_DOM"/>
    <property type="match status" value="1"/>
</dbReference>
<name>A0ABR2KN39_9EUKA</name>
<keyword evidence="1" id="KW-0067">ATP-binding</keyword>
<dbReference type="SUPFAM" id="SSF56112">
    <property type="entry name" value="Protein kinase-like (PK-like)"/>
    <property type="match status" value="1"/>
</dbReference>
<reference evidence="3 4" key="1">
    <citation type="submission" date="2024-04" db="EMBL/GenBank/DDBJ databases">
        <title>Tritrichomonas musculus Genome.</title>
        <authorList>
            <person name="Alves-Ferreira E."/>
            <person name="Grigg M."/>
            <person name="Lorenzi H."/>
            <person name="Galac M."/>
        </authorList>
    </citation>
    <scope>NUCLEOTIDE SEQUENCE [LARGE SCALE GENOMIC DNA]</scope>
    <source>
        <strain evidence="3 4">EAF2021</strain>
    </source>
</reference>
<organism evidence="3 4">
    <name type="scientific">Tritrichomonas musculus</name>
    <dbReference type="NCBI Taxonomy" id="1915356"/>
    <lineage>
        <taxon>Eukaryota</taxon>
        <taxon>Metamonada</taxon>
        <taxon>Parabasalia</taxon>
        <taxon>Tritrichomonadida</taxon>
        <taxon>Tritrichomonadidae</taxon>
        <taxon>Tritrichomonas</taxon>
    </lineage>
</organism>
<evidence type="ECO:0000256" key="1">
    <source>
        <dbReference type="PROSITE-ProRule" id="PRU10141"/>
    </source>
</evidence>
<evidence type="ECO:0000313" key="4">
    <source>
        <dbReference type="Proteomes" id="UP001470230"/>
    </source>
</evidence>
<evidence type="ECO:0000313" key="3">
    <source>
        <dbReference type="EMBL" id="KAK8892246.1"/>
    </source>
</evidence>
<dbReference type="PROSITE" id="PS00107">
    <property type="entry name" value="PROTEIN_KINASE_ATP"/>
    <property type="match status" value="1"/>
</dbReference>
<dbReference type="Pfam" id="PF00069">
    <property type="entry name" value="Pkinase"/>
    <property type="match status" value="1"/>
</dbReference>
<dbReference type="Gene3D" id="3.30.200.20">
    <property type="entry name" value="Phosphorylase Kinase, domain 1"/>
    <property type="match status" value="1"/>
</dbReference>
<gene>
    <name evidence="3" type="ORF">M9Y10_029469</name>
</gene>
<dbReference type="InterPro" id="IPR000719">
    <property type="entry name" value="Prot_kinase_dom"/>
</dbReference>
<feature type="binding site" evidence="1">
    <location>
        <position position="225"/>
    </location>
    <ligand>
        <name>ATP</name>
        <dbReference type="ChEBI" id="CHEBI:30616"/>
    </ligand>
</feature>
<dbReference type="InterPro" id="IPR017441">
    <property type="entry name" value="Protein_kinase_ATP_BS"/>
</dbReference>
<comment type="caution">
    <text evidence="3">The sequence shown here is derived from an EMBL/GenBank/DDBJ whole genome shotgun (WGS) entry which is preliminary data.</text>
</comment>
<keyword evidence="1" id="KW-0547">Nucleotide-binding</keyword>
<keyword evidence="4" id="KW-1185">Reference proteome</keyword>